<dbReference type="Pfam" id="PF13488">
    <property type="entry name" value="Gly-zipper_Omp"/>
    <property type="match status" value="1"/>
</dbReference>
<accession>A0A1W9HVD4</accession>
<organism evidence="3 4">
    <name type="scientific">Candidatus Raskinella chloraquaticus</name>
    <dbReference type="NCBI Taxonomy" id="1951219"/>
    <lineage>
        <taxon>Bacteria</taxon>
        <taxon>Pseudomonadati</taxon>
        <taxon>Pseudomonadota</taxon>
        <taxon>Alphaproteobacteria</taxon>
        <taxon>Hyphomicrobiales</taxon>
        <taxon>Phreatobacteraceae</taxon>
        <taxon>Candidatus Raskinella</taxon>
    </lineage>
</organism>
<dbReference type="InterPro" id="IPR039567">
    <property type="entry name" value="Gly-zipper"/>
</dbReference>
<evidence type="ECO:0000256" key="1">
    <source>
        <dbReference type="SAM" id="SignalP"/>
    </source>
</evidence>
<gene>
    <name evidence="3" type="ORF">A4S15_11340</name>
</gene>
<feature type="domain" description="Glycine zipper" evidence="2">
    <location>
        <begin position="29"/>
        <end position="70"/>
    </location>
</feature>
<evidence type="ECO:0000259" key="2">
    <source>
        <dbReference type="Pfam" id="PF13488"/>
    </source>
</evidence>
<comment type="caution">
    <text evidence="3">The sequence shown here is derived from an EMBL/GenBank/DDBJ whole genome shotgun (WGS) entry which is preliminary data.</text>
</comment>
<dbReference type="STRING" id="1827387.A4S15_11340"/>
<sequence length="99" mass="9430">MRKLAIACAALLVLAGCTTGSPQGDRAVVGGGVGAATGALIGGLATGTGGGALIGAAIGGAGGALIGAGTTPQCQVYDRRGRPLVDQYGDPITRTCRGY</sequence>
<dbReference type="AlphaFoldDB" id="A0A1W9HVD4"/>
<keyword evidence="1" id="KW-0732">Signal</keyword>
<dbReference type="RefSeq" id="WP_376802431.1">
    <property type="nucleotide sequence ID" value="NZ_DBNB01000015.1"/>
</dbReference>
<dbReference type="PROSITE" id="PS51257">
    <property type="entry name" value="PROKAR_LIPOPROTEIN"/>
    <property type="match status" value="1"/>
</dbReference>
<dbReference type="EMBL" id="LWDL01000019">
    <property type="protein sequence ID" value="OQW51416.1"/>
    <property type="molecule type" value="Genomic_DNA"/>
</dbReference>
<protein>
    <recommendedName>
        <fullName evidence="2">Glycine zipper domain-containing protein</fullName>
    </recommendedName>
</protein>
<proteinExistence type="predicted"/>
<dbReference type="Proteomes" id="UP000192872">
    <property type="component" value="Unassembled WGS sequence"/>
</dbReference>
<name>A0A1W9HVD4_9HYPH</name>
<evidence type="ECO:0000313" key="4">
    <source>
        <dbReference type="Proteomes" id="UP000192872"/>
    </source>
</evidence>
<evidence type="ECO:0000313" key="3">
    <source>
        <dbReference type="EMBL" id="OQW51416.1"/>
    </source>
</evidence>
<feature type="signal peptide" evidence="1">
    <location>
        <begin position="1"/>
        <end position="20"/>
    </location>
</feature>
<reference evidence="3 4" key="1">
    <citation type="journal article" date="2017" name="Water Res.">
        <title>Comammox in drinking water systems.</title>
        <authorList>
            <person name="Wang Y."/>
            <person name="Ma L."/>
            <person name="Mao Y."/>
            <person name="Jiang X."/>
            <person name="Xia Y."/>
            <person name="Yu K."/>
            <person name="Li B."/>
            <person name="Zhang T."/>
        </authorList>
    </citation>
    <scope>NUCLEOTIDE SEQUENCE [LARGE SCALE GENOMIC DNA]</scope>
    <source>
        <strain evidence="3">SG_bin8</strain>
    </source>
</reference>
<feature type="chain" id="PRO_5012190762" description="Glycine zipper domain-containing protein" evidence="1">
    <location>
        <begin position="21"/>
        <end position="99"/>
    </location>
</feature>